<organism evidence="1 2">
    <name type="scientific">Thermomonospora curvata (strain ATCC 19995 / DSM 43183 / JCM 3096 / KCTC 9072 / NBRC 15933 / NCIMB 10081 / Henssen B9)</name>
    <dbReference type="NCBI Taxonomy" id="471852"/>
    <lineage>
        <taxon>Bacteria</taxon>
        <taxon>Bacillati</taxon>
        <taxon>Actinomycetota</taxon>
        <taxon>Actinomycetes</taxon>
        <taxon>Streptosporangiales</taxon>
        <taxon>Thermomonosporaceae</taxon>
        <taxon>Thermomonospora</taxon>
    </lineage>
</organism>
<keyword evidence="2" id="KW-1185">Reference proteome</keyword>
<evidence type="ECO:0000313" key="2">
    <source>
        <dbReference type="Proteomes" id="UP000001918"/>
    </source>
</evidence>
<dbReference type="Proteomes" id="UP000001918">
    <property type="component" value="Chromosome"/>
</dbReference>
<dbReference type="KEGG" id="tcu:Tcur_1949"/>
<dbReference type="EMBL" id="CP001738">
    <property type="protein sequence ID" value="ACY97518.1"/>
    <property type="molecule type" value="Genomic_DNA"/>
</dbReference>
<evidence type="ECO:0000313" key="1">
    <source>
        <dbReference type="EMBL" id="ACY97518.1"/>
    </source>
</evidence>
<gene>
    <name evidence="1" type="ordered locus">Tcur_1949</name>
</gene>
<dbReference type="HOGENOM" id="CLU_2371793_0_0_11"/>
<sequence length="95" mass="10545">MDGSVTITSNDHDDGLDRRCSRPFLISIVAGEGVRSIRIVMTCGDDRRTEVFHNYQADAQDVVTVSGRVDFYEDADENASDLDGRATFSFLIQPD</sequence>
<dbReference type="AlphaFoldDB" id="D1ADQ8"/>
<proteinExistence type="predicted"/>
<name>D1ADQ8_THECD</name>
<accession>D1ADQ8</accession>
<protein>
    <submittedName>
        <fullName evidence="1">Uncharacterized protein</fullName>
    </submittedName>
</protein>
<reference evidence="1 2" key="1">
    <citation type="journal article" date="2011" name="Stand. Genomic Sci.">
        <title>Complete genome sequence of Thermomonospora curvata type strain (B9).</title>
        <authorList>
            <person name="Chertkov O."/>
            <person name="Sikorski J."/>
            <person name="Nolan M."/>
            <person name="Lapidus A."/>
            <person name="Lucas S."/>
            <person name="Del Rio T.G."/>
            <person name="Tice H."/>
            <person name="Cheng J.F."/>
            <person name="Goodwin L."/>
            <person name="Pitluck S."/>
            <person name="Liolios K."/>
            <person name="Ivanova N."/>
            <person name="Mavromatis K."/>
            <person name="Mikhailova N."/>
            <person name="Ovchinnikova G."/>
            <person name="Pati A."/>
            <person name="Chen A."/>
            <person name="Palaniappan K."/>
            <person name="Djao O.D."/>
            <person name="Land M."/>
            <person name="Hauser L."/>
            <person name="Chang Y.J."/>
            <person name="Jeffries C.D."/>
            <person name="Brettin T."/>
            <person name="Han C."/>
            <person name="Detter J.C."/>
            <person name="Rohde M."/>
            <person name="Goker M."/>
            <person name="Woyke T."/>
            <person name="Bristow J."/>
            <person name="Eisen J.A."/>
            <person name="Markowitz V."/>
            <person name="Hugenholtz P."/>
            <person name="Klenk H.P."/>
            <person name="Kyrpides N.C."/>
        </authorList>
    </citation>
    <scope>NUCLEOTIDE SEQUENCE [LARGE SCALE GENOMIC DNA]</scope>
    <source>
        <strain evidence="2">ATCC 19995 / DSM 43183 / JCM 3096 / KCTC 9072 / NBRC 15933 / NCIMB 10081 / Henssen B9</strain>
    </source>
</reference>